<dbReference type="Pfam" id="PF12397">
    <property type="entry name" value="U3snoRNP10"/>
    <property type="match status" value="1"/>
</dbReference>
<keyword evidence="6 8" id="KW-0687">Ribonucleoprotein</keyword>
<keyword evidence="5 8" id="KW-0539">Nucleus</keyword>
<dbReference type="InterPro" id="IPR022125">
    <property type="entry name" value="U3snoRNP10_N"/>
</dbReference>
<dbReference type="InterPro" id="IPR012954">
    <property type="entry name" value="BP28_C_dom"/>
</dbReference>
<proteinExistence type="inferred from homology"/>
<protein>
    <recommendedName>
        <fullName evidence="8">HEAT repeat-containing protein 1</fullName>
    </recommendedName>
</protein>
<comment type="subcellular location">
    <subcellularLocation>
        <location evidence="1 8">Nucleus</location>
        <location evidence="1 8">Nucleolus</location>
    </subcellularLocation>
</comment>
<evidence type="ECO:0000256" key="3">
    <source>
        <dbReference type="ARBA" id="ARBA00022517"/>
    </source>
</evidence>
<dbReference type="PANTHER" id="PTHR13457:SF1">
    <property type="entry name" value="HEAT REPEAT-CONTAINING PROTEIN 1"/>
    <property type="match status" value="1"/>
</dbReference>
<comment type="similarity">
    <text evidence="2 8">Belongs to the HEATR1/UTP10 family.</text>
</comment>
<dbReference type="GO" id="GO:0000462">
    <property type="term" value="P:maturation of SSU-rRNA from tricistronic rRNA transcript (SSU-rRNA, 5.8S rRNA, LSU-rRNA)"/>
    <property type="evidence" value="ECO:0007669"/>
    <property type="project" value="TreeGrafter"/>
</dbReference>
<evidence type="ECO:0000256" key="4">
    <source>
        <dbReference type="ARBA" id="ARBA00022552"/>
    </source>
</evidence>
<organism evidence="10">
    <name type="scientific">Culex tarsalis</name>
    <name type="common">Encephalitis mosquito</name>
    <dbReference type="NCBI Taxonomy" id="7177"/>
    <lineage>
        <taxon>Eukaryota</taxon>
        <taxon>Metazoa</taxon>
        <taxon>Ecdysozoa</taxon>
        <taxon>Arthropoda</taxon>
        <taxon>Hexapoda</taxon>
        <taxon>Insecta</taxon>
        <taxon>Pterygota</taxon>
        <taxon>Neoptera</taxon>
        <taxon>Endopterygota</taxon>
        <taxon>Diptera</taxon>
        <taxon>Nematocera</taxon>
        <taxon>Culicoidea</taxon>
        <taxon>Culicidae</taxon>
        <taxon>Culicinae</taxon>
        <taxon>Culicini</taxon>
        <taxon>Culex</taxon>
        <taxon>Culex</taxon>
    </lineage>
</organism>
<keyword evidence="4 8" id="KW-0698">rRNA processing</keyword>
<dbReference type="Gene3D" id="1.25.10.10">
    <property type="entry name" value="Leucine-rich Repeat Variant"/>
    <property type="match status" value="2"/>
</dbReference>
<evidence type="ECO:0000256" key="2">
    <source>
        <dbReference type="ARBA" id="ARBA00010559"/>
    </source>
</evidence>
<reference evidence="10" key="1">
    <citation type="submission" date="2017-01" db="EMBL/GenBank/DDBJ databases">
        <title>A deep insight into the sialotranscriptome of adult male and female Cluex tarsalis mosquitoes.</title>
        <authorList>
            <person name="Ribeiro J.M."/>
            <person name="Moreira F."/>
            <person name="Bernard K.A."/>
            <person name="Calvo E."/>
        </authorList>
    </citation>
    <scope>NUCLEOTIDE SEQUENCE</scope>
    <source>
        <strain evidence="10">Kern County</strain>
        <tissue evidence="10">Salivary glands</tissue>
    </source>
</reference>
<evidence type="ECO:0000256" key="8">
    <source>
        <dbReference type="RuleBase" id="RU367065"/>
    </source>
</evidence>
<feature type="repeat" description="HEAT" evidence="7">
    <location>
        <begin position="2049"/>
        <end position="2087"/>
    </location>
</feature>
<keyword evidence="3 8" id="KW-0690">Ribosome biogenesis</keyword>
<evidence type="ECO:0000256" key="5">
    <source>
        <dbReference type="ARBA" id="ARBA00023242"/>
    </source>
</evidence>
<evidence type="ECO:0000256" key="6">
    <source>
        <dbReference type="ARBA" id="ARBA00023274"/>
    </source>
</evidence>
<dbReference type="InterPro" id="IPR040191">
    <property type="entry name" value="UTP10"/>
</dbReference>
<dbReference type="InterPro" id="IPR056473">
    <property type="entry name" value="HEAT_Utp10/HEAT1"/>
</dbReference>
<dbReference type="GO" id="GO:0030686">
    <property type="term" value="C:90S preribosome"/>
    <property type="evidence" value="ECO:0007669"/>
    <property type="project" value="TreeGrafter"/>
</dbReference>
<evidence type="ECO:0000313" key="10">
    <source>
        <dbReference type="EMBL" id="JAV20372.1"/>
    </source>
</evidence>
<accession>A0A1Q3EYJ1</accession>
<dbReference type="Pfam" id="PF23243">
    <property type="entry name" value="HEAT_HEATR1"/>
    <property type="match status" value="1"/>
</dbReference>
<dbReference type="SMART" id="SM01036">
    <property type="entry name" value="BP28CT"/>
    <property type="match status" value="1"/>
</dbReference>
<evidence type="ECO:0000256" key="1">
    <source>
        <dbReference type="ARBA" id="ARBA00004604"/>
    </source>
</evidence>
<feature type="domain" description="BP28 C-terminal" evidence="9">
    <location>
        <begin position="1802"/>
        <end position="1956"/>
    </location>
</feature>
<dbReference type="PANTHER" id="PTHR13457">
    <property type="entry name" value="BAP28"/>
    <property type="match status" value="1"/>
</dbReference>
<dbReference type="PROSITE" id="PS50077">
    <property type="entry name" value="HEAT_REPEAT"/>
    <property type="match status" value="1"/>
</dbReference>
<sequence length="2087" mass="234986">MSTSLAAQLQRLAVPATSALYDSRKKPSILFDAQAAAGKDREVIYDIGISGLQELVQLNPAFLQFEDTLFGRTSIDLQRSVENKELNRKLDASIRKFFFHLSPYFMLQPAHKCLEWLIRRYSIHEFNRADFVNLILPYHETLIFVRCVQVLHIAGKNDPFAWLQGVKKAGTPLAKKSIVNHAAGSLGFLRSYGEFLEQAVTELDNRANVLQAMIAFYCTTTIGVLDGVDQVGENLVVAIIKTLVKGLSSKALDFTAASYMIVGHLVTKASLAKKTLEKILQRLAVQMHPSLTGNAVMLMVLILQTQQEQIGELSDAVITTVMTAKWLPQALGRVKQEGVSVVTLLRAVLVKCLSKICRQDEDLELCKRFCEGLLLEITLTDDEARVVIQSVLDSYFHKGTTAGDLPSTSANDDRSSSSEIISLDSDEEDFERKDESVTRWYSDFLKTLENQYPAAFDRVVKRIMKGHFSQNKRNALKNVLGFLMQASYSEQDTSVFENLFHYDVDRRVDAVRYLVQNFQNISLKGEGNCDLLKDSLKERLEDDNCAVIAEVLKLDAGELVKLIGKDELITKMVKLSLKCLRDTTRWESITPKLINLLTDKRVYSGTNLNKVIIAIYPFLFPADDDPIGAAIAKQVLATEFSRKYNVLMLSVNKMENVDCRSLLETLEEMLGTGTHFHAIQVCFNVLLVTSSLPKEAPIALATKVLDFALRMLSGRFKYAPSSSLSCLKQNRLPMDIHVIVTGFLIDRVQFDTGHPDLTKQSESLRLQLKIFALLVERYFSIKEEYKDVKTVYGKEISKFLKKLYPEPERRVEFLLGFYTAHLIVAGGDDSKEGVVIPPELQVRAFRLVNAMLAQVSFKLQPIHLHYILLGLTSTSSVIRECALETLQAISTSDQTSLDATYRSFIRKLLKRREELAMDGEQLSLVLFTIFSLDKSHSFGKILQDLLERVVNAGTPEYVAAGVLDVLKLMDDEDVLVKTVARGVKILEGGKIGFGVYESKVVKLLIGRINPNTTSNLVRVERCGQFVRMALKSYAPLWGTERRHLSASILMIETIGEELFGTFSERYGAEILRLVVEAATLSQNPETNSAAGKMFKGLKLNVELVMELLDEMKVQQGEKKGRRSKGAVMPTESVYTVKQWKCGVTLLELLQNKKQLVNPGLLVPKLFEVLKYCLDFEEQSGVEYVKQMILSLLLHCSVKMEASAVPDTVFKVELIVQCIRGTQNPQTHHHALLLLAHVAHLVPEQVLHNMMEIFTFMGSSIVRHDDVYSIQIISKIIETIVPTLAAGKSEKNHTKDRVIPILKIFSDVILDVPEHRRLPLYSKLLQTLGASEYLWMFLGVLLESDVVKGGKKAEEESEERSGSKKKHKIESEYSNFSKRLEIAINIAHEFAPAEIVETCTKLVQFIQDLPLKIDTAPERMQIDLADTEIFSVEGHTYKQLRHYRYSTTLFVGTLIRSTQVINKIALLDAEQTAAMKVCYRDLIVGSLSYINTVAKVLDKMRSEGNERDLAYWEFSIAKCYEILEGTISLLEPDMLITVFAGLLKHRTLVIRLKVLDIFNKKIQYSQEFFDESHHQKLLDLLPVLMSLIKGIFEEESVVGSSAYKFKIAQEAYLTLKLSSKILAQNNPAQFKEILTGLIEELREYKKNPNPNLLASLILCIGEVSVNVGAHAIPFLPKYIPMLTKFIAHQVQIEETFDNLTHAIVTSILKIVDALARFLSPYLKSIIVSISKLKAKLTGNEDPRLSNIASRLGQIWEKLAASIPLRLLIPAIEQSYTDLVKDGAIDGIGPLMRLLSTSFNAIQTAEFTTLQSELSDFFLSALQFRCDNAAGAKFLPQSIDIAEEHVIKAFVVLILKLSESTFRPLYYKVFEWANRDSSTNDRAITFFNLSSHAADALKHLFVLFASELIDNAAKLLDATNAAKTESDLFFPDPHKNCTLIRYMLRTLLSILVNDNQNFINSMRFDTLLQPIVDQLENTIVHEDSEIRRLVVDCLAQLAVAVADDTLWRQLNHQVLLKTRNNDPEIRLFALEACTDIARKIGENFAPLLPETIPFLAELLEDENQAVEKAVQKTIREVEKVTGEPLQKYL</sequence>
<name>A0A1Q3EYJ1_CULTA</name>
<dbReference type="GO" id="GO:0030515">
    <property type="term" value="F:snoRNA binding"/>
    <property type="evidence" value="ECO:0007669"/>
    <property type="project" value="TreeGrafter"/>
</dbReference>
<dbReference type="GO" id="GO:0034455">
    <property type="term" value="C:t-UTP complex"/>
    <property type="evidence" value="ECO:0007669"/>
    <property type="project" value="TreeGrafter"/>
</dbReference>
<comment type="function">
    <text evidence="8">Involved in nucleolar processing of pre-18S ribosomal RNA.</text>
</comment>
<dbReference type="SUPFAM" id="SSF48371">
    <property type="entry name" value="ARM repeat"/>
    <property type="match status" value="2"/>
</dbReference>
<dbReference type="InterPro" id="IPR011989">
    <property type="entry name" value="ARM-like"/>
</dbReference>
<evidence type="ECO:0000256" key="7">
    <source>
        <dbReference type="PROSITE-ProRule" id="PRU00103"/>
    </source>
</evidence>
<dbReference type="EMBL" id="GFDL01014673">
    <property type="protein sequence ID" value="JAV20372.1"/>
    <property type="molecule type" value="Transcribed_RNA"/>
</dbReference>
<evidence type="ECO:0000259" key="9">
    <source>
        <dbReference type="SMART" id="SM01036"/>
    </source>
</evidence>
<dbReference type="InterPro" id="IPR016024">
    <property type="entry name" value="ARM-type_fold"/>
</dbReference>
<dbReference type="GO" id="GO:0045943">
    <property type="term" value="P:positive regulation of transcription by RNA polymerase I"/>
    <property type="evidence" value="ECO:0007669"/>
    <property type="project" value="TreeGrafter"/>
</dbReference>
<dbReference type="InterPro" id="IPR021133">
    <property type="entry name" value="HEAT_type_2"/>
</dbReference>
<dbReference type="GO" id="GO:0032040">
    <property type="term" value="C:small-subunit processome"/>
    <property type="evidence" value="ECO:0007669"/>
    <property type="project" value="TreeGrafter"/>
</dbReference>
<dbReference type="Pfam" id="PF08146">
    <property type="entry name" value="BP28CT"/>
    <property type="match status" value="1"/>
</dbReference>